<evidence type="ECO:0000313" key="1">
    <source>
        <dbReference type="EMBL" id="GMF47588.1"/>
    </source>
</evidence>
<proteinExistence type="predicted"/>
<evidence type="ECO:0000313" key="2">
    <source>
        <dbReference type="Proteomes" id="UP001165121"/>
    </source>
</evidence>
<accession>A0A9W7CYI3</accession>
<protein>
    <submittedName>
        <fullName evidence="1">Unnamed protein product</fullName>
    </submittedName>
</protein>
<keyword evidence="2" id="KW-1185">Reference proteome</keyword>
<dbReference type="EMBL" id="BSXT01002168">
    <property type="protein sequence ID" value="GMF47588.1"/>
    <property type="molecule type" value="Genomic_DNA"/>
</dbReference>
<organism evidence="1 2">
    <name type="scientific">Phytophthora fragariaefolia</name>
    <dbReference type="NCBI Taxonomy" id="1490495"/>
    <lineage>
        <taxon>Eukaryota</taxon>
        <taxon>Sar</taxon>
        <taxon>Stramenopiles</taxon>
        <taxon>Oomycota</taxon>
        <taxon>Peronosporomycetes</taxon>
        <taxon>Peronosporales</taxon>
        <taxon>Peronosporaceae</taxon>
        <taxon>Phytophthora</taxon>
    </lineage>
</organism>
<sequence>MDIFKMLKLKMESLNDDILSLQGASTIDEYANIVSKIEKHHPTGISEIVEDMPVDVHVWIYLKNLHPTD</sequence>
<name>A0A9W7CYI3_9STRA</name>
<reference evidence="1" key="1">
    <citation type="submission" date="2023-04" db="EMBL/GenBank/DDBJ databases">
        <title>Phytophthora fragariaefolia NBRC 109709.</title>
        <authorList>
            <person name="Ichikawa N."/>
            <person name="Sato H."/>
            <person name="Tonouchi N."/>
        </authorList>
    </citation>
    <scope>NUCLEOTIDE SEQUENCE</scope>
    <source>
        <strain evidence="1">NBRC 109709</strain>
    </source>
</reference>
<dbReference type="AlphaFoldDB" id="A0A9W7CYI3"/>
<gene>
    <name evidence="1" type="ORF">Pfra01_001804500</name>
</gene>
<comment type="caution">
    <text evidence="1">The sequence shown here is derived from an EMBL/GenBank/DDBJ whole genome shotgun (WGS) entry which is preliminary data.</text>
</comment>
<dbReference type="Proteomes" id="UP001165121">
    <property type="component" value="Unassembled WGS sequence"/>
</dbReference>